<proteinExistence type="predicted"/>
<dbReference type="EMBL" id="JBCLVG010000002">
    <property type="protein sequence ID" value="MEN1947171.1"/>
    <property type="molecule type" value="Genomic_DNA"/>
</dbReference>
<name>A0ABU9W7R1_9MICO</name>
<dbReference type="InterPro" id="IPR050275">
    <property type="entry name" value="PGM_Phosphatase"/>
</dbReference>
<accession>A0ABU9W7R1</accession>
<dbReference type="SMART" id="SM00855">
    <property type="entry name" value="PGAM"/>
    <property type="match status" value="1"/>
</dbReference>
<dbReference type="SUPFAM" id="SSF53254">
    <property type="entry name" value="Phosphoglycerate mutase-like"/>
    <property type="match status" value="1"/>
</dbReference>
<evidence type="ECO:0000313" key="1">
    <source>
        <dbReference type="EMBL" id="MEN1947171.1"/>
    </source>
</evidence>
<evidence type="ECO:0000313" key="2">
    <source>
        <dbReference type="Proteomes" id="UP001425155"/>
    </source>
</evidence>
<reference evidence="1 2" key="1">
    <citation type="submission" date="2024-03" db="EMBL/GenBank/DDBJ databases">
        <title>YIM 134122 draft genome.</title>
        <authorList>
            <person name="Zuo S."/>
            <person name="Xiong L."/>
        </authorList>
    </citation>
    <scope>NUCLEOTIDE SEQUENCE [LARGE SCALE GENOMIC DNA]</scope>
    <source>
        <strain evidence="1 2">YIM 134122</strain>
    </source>
</reference>
<dbReference type="PANTHER" id="PTHR48100">
    <property type="entry name" value="BROAD-SPECIFICITY PHOSPHATASE YOR283W-RELATED"/>
    <property type="match status" value="1"/>
</dbReference>
<dbReference type="CDD" id="cd07067">
    <property type="entry name" value="HP_PGM_like"/>
    <property type="match status" value="1"/>
</dbReference>
<gene>
    <name evidence="1" type="ORF">WJX64_11485</name>
</gene>
<dbReference type="GO" id="GO:0016787">
    <property type="term" value="F:hydrolase activity"/>
    <property type="evidence" value="ECO:0007669"/>
    <property type="project" value="UniProtKB-KW"/>
</dbReference>
<dbReference type="EC" id="3.1.3.-" evidence="1"/>
<dbReference type="InterPro" id="IPR029033">
    <property type="entry name" value="His_PPase_superfam"/>
</dbReference>
<dbReference type="PANTHER" id="PTHR48100:SF51">
    <property type="entry name" value="PHOSPHOGLYCERATE MUTASE"/>
    <property type="match status" value="1"/>
</dbReference>
<keyword evidence="2" id="KW-1185">Reference proteome</keyword>
<dbReference type="Proteomes" id="UP001425155">
    <property type="component" value="Unassembled WGS sequence"/>
</dbReference>
<keyword evidence="1" id="KW-0378">Hydrolase</keyword>
<sequence length="214" mass="23172">MAASRIHLVRHGEVENPERVLYGRLEGYGLSVLGQRMAQAAADELAASGRPVSALFSSPLQRTQESAAPIARAFDLTPQLDERFIEPANDFEGRRMTGPDGALRDPRSWVLLRNPLKPSWGEPFASIAARMMAGIVDADASVDGGDVIIVSHQLPIWMVAHTVAGKRLAHDPRKRRCDLSSITSLEKRDGVYVEVAYSDPAGPLHAEATDVGAV</sequence>
<dbReference type="Pfam" id="PF00300">
    <property type="entry name" value="His_Phos_1"/>
    <property type="match status" value="1"/>
</dbReference>
<organism evidence="1 2">
    <name type="scientific">Leifsonia stereocauli</name>
    <dbReference type="NCBI Taxonomy" id="3134136"/>
    <lineage>
        <taxon>Bacteria</taxon>
        <taxon>Bacillati</taxon>
        <taxon>Actinomycetota</taxon>
        <taxon>Actinomycetes</taxon>
        <taxon>Micrococcales</taxon>
        <taxon>Microbacteriaceae</taxon>
        <taxon>Leifsonia</taxon>
    </lineage>
</organism>
<dbReference type="InterPro" id="IPR013078">
    <property type="entry name" value="His_Pase_superF_clade-1"/>
</dbReference>
<dbReference type="RefSeq" id="WP_342114158.1">
    <property type="nucleotide sequence ID" value="NZ_JBCAUN010000002.1"/>
</dbReference>
<comment type="caution">
    <text evidence="1">The sequence shown here is derived from an EMBL/GenBank/DDBJ whole genome shotgun (WGS) entry which is preliminary data.</text>
</comment>
<dbReference type="Gene3D" id="3.40.50.1240">
    <property type="entry name" value="Phosphoglycerate mutase-like"/>
    <property type="match status" value="1"/>
</dbReference>
<protein>
    <submittedName>
        <fullName evidence="1">Histidine phosphatase family protein</fullName>
        <ecNumber evidence="1">3.1.3.-</ecNumber>
    </submittedName>
</protein>